<evidence type="ECO:0000256" key="5">
    <source>
        <dbReference type="PROSITE-ProRule" id="PRU01218"/>
    </source>
</evidence>
<dbReference type="InterPro" id="IPR019745">
    <property type="entry name" value="Amyloid_glyco_intracell_CS"/>
</dbReference>
<evidence type="ECO:0000313" key="9">
    <source>
        <dbReference type="EMBL" id="ESN96573.1"/>
    </source>
</evidence>
<comment type="subcellular location">
    <subcellularLocation>
        <location evidence="1">Membrane</location>
        <topology evidence="1">Single-pass type I membrane protein</topology>
    </subcellularLocation>
</comment>
<dbReference type="OrthoDB" id="6147836at2759"/>
<reference evidence="11" key="1">
    <citation type="submission" date="2012-12" db="EMBL/GenBank/DDBJ databases">
        <authorList>
            <person name="Hellsten U."/>
            <person name="Grimwood J."/>
            <person name="Chapman J.A."/>
            <person name="Shapiro H."/>
            <person name="Aerts A."/>
            <person name="Otillar R.P."/>
            <person name="Terry A.Y."/>
            <person name="Boore J.L."/>
            <person name="Simakov O."/>
            <person name="Marletaz F."/>
            <person name="Cho S.-J."/>
            <person name="Edsinger-Gonzales E."/>
            <person name="Havlak P."/>
            <person name="Kuo D.-H."/>
            <person name="Larsson T."/>
            <person name="Lv J."/>
            <person name="Arendt D."/>
            <person name="Savage R."/>
            <person name="Osoegawa K."/>
            <person name="de Jong P."/>
            <person name="Lindberg D.R."/>
            <person name="Seaver E.C."/>
            <person name="Weisblat D.A."/>
            <person name="Putnam N.H."/>
            <person name="Grigoriev I.V."/>
            <person name="Rokhsar D.S."/>
        </authorList>
    </citation>
    <scope>NUCLEOTIDE SEQUENCE</scope>
</reference>
<evidence type="ECO:0000313" key="11">
    <source>
        <dbReference type="Proteomes" id="UP000015101"/>
    </source>
</evidence>
<evidence type="ECO:0000313" key="10">
    <source>
        <dbReference type="EnsemblMetazoa" id="HelroP163650"/>
    </source>
</evidence>
<keyword evidence="2 7" id="KW-0812">Transmembrane</keyword>
<keyword evidence="6" id="KW-0175">Coiled coil</keyword>
<dbReference type="Proteomes" id="UP000015101">
    <property type="component" value="Unassembled WGS sequence"/>
</dbReference>
<reference evidence="10" key="3">
    <citation type="submission" date="2015-06" db="UniProtKB">
        <authorList>
            <consortium name="EnsemblMetazoa"/>
        </authorList>
    </citation>
    <scope>IDENTIFICATION</scope>
</reference>
<dbReference type="EMBL" id="AMQM01001414">
    <property type="status" value="NOT_ANNOTATED_CDS"/>
    <property type="molecule type" value="Genomic_DNA"/>
</dbReference>
<dbReference type="CTD" id="20200165"/>
<dbReference type="InterPro" id="IPR036176">
    <property type="entry name" value="E2_sf"/>
</dbReference>
<dbReference type="EnsemblMetazoa" id="HelroT163650">
    <property type="protein sequence ID" value="HelroP163650"/>
    <property type="gene ID" value="HelroG163650"/>
</dbReference>
<accession>T1EUB5</accession>
<dbReference type="EMBL" id="KB097495">
    <property type="protein sequence ID" value="ESN96573.1"/>
    <property type="molecule type" value="Genomic_DNA"/>
</dbReference>
<feature type="transmembrane region" description="Helical" evidence="7">
    <location>
        <begin position="229"/>
        <end position="254"/>
    </location>
</feature>
<dbReference type="SUPFAM" id="SSF109843">
    <property type="entry name" value="CAPPD, an extracellular domain of amyloid beta A4 protein"/>
    <property type="match status" value="1"/>
</dbReference>
<evidence type="ECO:0000256" key="1">
    <source>
        <dbReference type="ARBA" id="ARBA00004479"/>
    </source>
</evidence>
<evidence type="ECO:0000256" key="3">
    <source>
        <dbReference type="ARBA" id="ARBA00022989"/>
    </source>
</evidence>
<dbReference type="GO" id="GO:0008201">
    <property type="term" value="F:heparin binding"/>
    <property type="evidence" value="ECO:0007669"/>
    <property type="project" value="UniProtKB-UniRule"/>
</dbReference>
<name>T1EUB5_HELRO</name>
<dbReference type="STRING" id="6412.T1EUB5"/>
<organism evidence="10 11">
    <name type="scientific">Helobdella robusta</name>
    <name type="common">Californian leech</name>
    <dbReference type="NCBI Taxonomy" id="6412"/>
    <lineage>
        <taxon>Eukaryota</taxon>
        <taxon>Metazoa</taxon>
        <taxon>Spiralia</taxon>
        <taxon>Lophotrochozoa</taxon>
        <taxon>Annelida</taxon>
        <taxon>Clitellata</taxon>
        <taxon>Hirudinea</taxon>
        <taxon>Rhynchobdellida</taxon>
        <taxon>Glossiphoniidae</taxon>
        <taxon>Helobdella</taxon>
    </lineage>
</organism>
<gene>
    <name evidence="10" type="primary">20200165</name>
    <name evidence="9" type="ORF">HELRODRAFT_163650</name>
</gene>
<dbReference type="eggNOG" id="KOG3540">
    <property type="taxonomic scope" value="Eukaryota"/>
</dbReference>
<evidence type="ECO:0000259" key="8">
    <source>
        <dbReference type="PROSITE" id="PS51870"/>
    </source>
</evidence>
<dbReference type="InterPro" id="IPR024329">
    <property type="entry name" value="Amyloid_glyco_E2_domain"/>
</dbReference>
<dbReference type="GO" id="GO:0016020">
    <property type="term" value="C:membrane"/>
    <property type="evidence" value="ECO:0007669"/>
    <property type="project" value="UniProtKB-SubCell"/>
</dbReference>
<keyword evidence="11" id="KW-1185">Reference proteome</keyword>
<evidence type="ECO:0000256" key="4">
    <source>
        <dbReference type="ARBA" id="ARBA00023136"/>
    </source>
</evidence>
<dbReference type="PANTHER" id="PTHR23103">
    <property type="entry name" value="ALZHEIMER'S DISEASE BETA-AMYLOID RELATED"/>
    <property type="match status" value="1"/>
</dbReference>
<dbReference type="PROSITE" id="PS00320">
    <property type="entry name" value="APP_INTRA"/>
    <property type="match status" value="1"/>
</dbReference>
<evidence type="ECO:0000256" key="2">
    <source>
        <dbReference type="ARBA" id="ARBA00022692"/>
    </source>
</evidence>
<dbReference type="PROSITE" id="PS51870">
    <property type="entry name" value="APP_E2"/>
    <property type="match status" value="1"/>
</dbReference>
<sequence length="321" mass="35898">MKIKEQKKVALENYLKSLNDVPIKVPYVLTTLKRYIKSEQRDRNYVIESIKEQKKLHPEMPASGLDDKIDEKLREIDQAVDEALEMLEKIPKHGKKMRQHIDDFITKLPTVAQPNFEKSITPSLFSSSSLLSSSSILTSSSSLSSSPSGLENKSETDIHGLVTSSWQMSNDGAHLDHVLDDVMYKHEPVAGHMMKNEMNVEQPRYRRVQPIGSGDSNGNMYMRHRDEKLTNPIGIILTSIGLVLIIVIGIIALIKRVNSVPVTNGYLDKPLKRGEAFKRTTSIAGGSTAVKSGGVQSRQNSVNGYENPTYRYYEATRVAVS</sequence>
<dbReference type="Gene3D" id="1.20.120.770">
    <property type="entry name" value="Amyloid precursor protein, E2 domain"/>
    <property type="match status" value="1"/>
</dbReference>
<dbReference type="AlphaFoldDB" id="T1EUB5"/>
<dbReference type="GeneID" id="20200165"/>
<proteinExistence type="inferred from homology"/>
<dbReference type="HOGENOM" id="CLU_866786_0_0_1"/>
<dbReference type="Pfam" id="PF12925">
    <property type="entry name" value="APP_E2"/>
    <property type="match status" value="1"/>
</dbReference>
<feature type="domain" description="E2" evidence="8">
    <location>
        <begin position="1"/>
        <end position="104"/>
    </location>
</feature>
<keyword evidence="3 7" id="KW-1133">Transmembrane helix</keyword>
<evidence type="ECO:0000256" key="7">
    <source>
        <dbReference type="SAM" id="Phobius"/>
    </source>
</evidence>
<dbReference type="RefSeq" id="XP_009025719.1">
    <property type="nucleotide sequence ID" value="XM_009027471.1"/>
</dbReference>
<protein>
    <recommendedName>
        <fullName evidence="8">E2 domain-containing protein</fullName>
    </recommendedName>
</protein>
<reference evidence="9 11" key="2">
    <citation type="journal article" date="2013" name="Nature">
        <title>Insights into bilaterian evolution from three spiralian genomes.</title>
        <authorList>
            <person name="Simakov O."/>
            <person name="Marletaz F."/>
            <person name="Cho S.J."/>
            <person name="Edsinger-Gonzales E."/>
            <person name="Havlak P."/>
            <person name="Hellsten U."/>
            <person name="Kuo D.H."/>
            <person name="Larsson T."/>
            <person name="Lv J."/>
            <person name="Arendt D."/>
            <person name="Savage R."/>
            <person name="Osoegawa K."/>
            <person name="de Jong P."/>
            <person name="Grimwood J."/>
            <person name="Chapman J.A."/>
            <person name="Shapiro H."/>
            <person name="Aerts A."/>
            <person name="Otillar R.P."/>
            <person name="Terry A.Y."/>
            <person name="Boore J.L."/>
            <person name="Grigoriev I.V."/>
            <person name="Lindberg D.R."/>
            <person name="Seaver E.C."/>
            <person name="Weisblat D.A."/>
            <person name="Putnam N.H."/>
            <person name="Rokhsar D.S."/>
        </authorList>
    </citation>
    <scope>NUCLEOTIDE SEQUENCE</scope>
</reference>
<comment type="similarity">
    <text evidence="5">Belongs to the APP family.</text>
</comment>
<dbReference type="InterPro" id="IPR008155">
    <property type="entry name" value="Amyloid_glyco"/>
</dbReference>
<feature type="coiled-coil region" evidence="6">
    <location>
        <begin position="62"/>
        <end position="89"/>
    </location>
</feature>
<dbReference type="PANTHER" id="PTHR23103:SF15">
    <property type="entry name" value="AMYLOID-BETA-LIKE PROTEIN"/>
    <property type="match status" value="1"/>
</dbReference>
<evidence type="ECO:0000256" key="6">
    <source>
        <dbReference type="SAM" id="Coils"/>
    </source>
</evidence>
<dbReference type="InParanoid" id="T1EUB5"/>
<dbReference type="KEGG" id="hro:HELRODRAFT_163650"/>
<keyword evidence="4 7" id="KW-0472">Membrane</keyword>